<dbReference type="Gene3D" id="3.60.15.10">
    <property type="entry name" value="Ribonuclease Z/Hydroxyacylglutathione hydrolase-like"/>
    <property type="match status" value="1"/>
</dbReference>
<dbReference type="InterPro" id="IPR001279">
    <property type="entry name" value="Metallo-B-lactamas"/>
</dbReference>
<sequence length="208" mass="22900">MDLKEFTVGELMVKSYIVSQAGQAVIIDPGAEGERLFDYLKNNNLELKYIINTHGHFDHIAANEFLKEKTGAEVLAHPKANLKFTDPKLNLSALFLSHKVTAPAIDRSIDDGESLKFESLTLKIISTPGHSEDGISIYIPEENILFSGDCIFANGIGRTDLEDSDFKELKNSVEKKLFQLPASCIFYPGHGPSGNLGSFKNSVWPAIS</sequence>
<dbReference type="Proteomes" id="UP000185669">
    <property type="component" value="Unassembled WGS sequence"/>
</dbReference>
<evidence type="ECO:0000256" key="1">
    <source>
        <dbReference type="ARBA" id="ARBA00001947"/>
    </source>
</evidence>
<dbReference type="CDD" id="cd06262">
    <property type="entry name" value="metallo-hydrolase-like_MBL-fold"/>
    <property type="match status" value="1"/>
</dbReference>
<dbReference type="SMART" id="SM00849">
    <property type="entry name" value="Lactamase_B"/>
    <property type="match status" value="1"/>
</dbReference>
<dbReference type="OrthoDB" id="9802248at2"/>
<reference evidence="7" key="1">
    <citation type="submission" date="2017-01" db="EMBL/GenBank/DDBJ databases">
        <authorList>
            <person name="Varghese N."/>
            <person name="Submissions S."/>
        </authorList>
    </citation>
    <scope>NUCLEOTIDE SEQUENCE [LARGE SCALE GENOMIC DNA]</scope>
    <source>
        <strain evidence="7">ATCC 700103</strain>
    </source>
</reference>
<dbReference type="STRING" id="56779.SAMN05421834_107141"/>
<evidence type="ECO:0000313" key="6">
    <source>
        <dbReference type="EMBL" id="SIQ74172.1"/>
    </source>
</evidence>
<keyword evidence="2" id="KW-0479">Metal-binding</keyword>
<dbReference type="AlphaFoldDB" id="A0A1N6V8L2"/>
<dbReference type="GO" id="GO:0046872">
    <property type="term" value="F:metal ion binding"/>
    <property type="evidence" value="ECO:0007669"/>
    <property type="project" value="UniProtKB-KW"/>
</dbReference>
<dbReference type="SUPFAM" id="SSF56281">
    <property type="entry name" value="Metallo-hydrolase/oxidoreductase"/>
    <property type="match status" value="1"/>
</dbReference>
<evidence type="ECO:0000259" key="5">
    <source>
        <dbReference type="SMART" id="SM00849"/>
    </source>
</evidence>
<protein>
    <submittedName>
        <fullName evidence="6">Glyoxylase, beta-lactamase superfamily II</fullName>
    </submittedName>
</protein>
<name>A0A1N6V8L2_9FIRM</name>
<dbReference type="PANTHER" id="PTHR46233:SF3">
    <property type="entry name" value="HYDROXYACYLGLUTATHIONE HYDROLASE GLOC"/>
    <property type="match status" value="1"/>
</dbReference>
<keyword evidence="7" id="KW-1185">Reference proteome</keyword>
<comment type="cofactor">
    <cofactor evidence="1">
        <name>Zn(2+)</name>
        <dbReference type="ChEBI" id="CHEBI:29105"/>
    </cofactor>
</comment>
<gene>
    <name evidence="6" type="ORF">SAMN05421834_107141</name>
</gene>
<dbReference type="EMBL" id="FTNC01000007">
    <property type="protein sequence ID" value="SIQ74172.1"/>
    <property type="molecule type" value="Genomic_DNA"/>
</dbReference>
<organism evidence="6 7">
    <name type="scientific">Halanaerobium kushneri</name>
    <dbReference type="NCBI Taxonomy" id="56779"/>
    <lineage>
        <taxon>Bacteria</taxon>
        <taxon>Bacillati</taxon>
        <taxon>Bacillota</taxon>
        <taxon>Clostridia</taxon>
        <taxon>Halanaerobiales</taxon>
        <taxon>Halanaerobiaceae</taxon>
        <taxon>Halanaerobium</taxon>
    </lineage>
</organism>
<evidence type="ECO:0000313" key="7">
    <source>
        <dbReference type="Proteomes" id="UP000185669"/>
    </source>
</evidence>
<dbReference type="Pfam" id="PF00753">
    <property type="entry name" value="Lactamase_B"/>
    <property type="match status" value="1"/>
</dbReference>
<keyword evidence="3" id="KW-0378">Hydrolase</keyword>
<evidence type="ECO:0000256" key="2">
    <source>
        <dbReference type="ARBA" id="ARBA00022723"/>
    </source>
</evidence>
<evidence type="ECO:0000256" key="4">
    <source>
        <dbReference type="ARBA" id="ARBA00022833"/>
    </source>
</evidence>
<dbReference type="PANTHER" id="PTHR46233">
    <property type="entry name" value="HYDROXYACYLGLUTATHIONE HYDROLASE GLOC"/>
    <property type="match status" value="1"/>
</dbReference>
<dbReference type="InterPro" id="IPR051453">
    <property type="entry name" value="MBL_Glyoxalase_II"/>
</dbReference>
<dbReference type="RefSeq" id="WP_076544604.1">
    <property type="nucleotide sequence ID" value="NZ_FTNC01000007.1"/>
</dbReference>
<keyword evidence="4" id="KW-0862">Zinc</keyword>
<proteinExistence type="predicted"/>
<accession>A0A1N6V8L2</accession>
<feature type="domain" description="Metallo-beta-lactamase" evidence="5">
    <location>
        <begin position="12"/>
        <end position="190"/>
    </location>
</feature>
<dbReference type="GO" id="GO:0016787">
    <property type="term" value="F:hydrolase activity"/>
    <property type="evidence" value="ECO:0007669"/>
    <property type="project" value="UniProtKB-KW"/>
</dbReference>
<dbReference type="InterPro" id="IPR036866">
    <property type="entry name" value="RibonucZ/Hydroxyglut_hydro"/>
</dbReference>
<evidence type="ECO:0000256" key="3">
    <source>
        <dbReference type="ARBA" id="ARBA00022801"/>
    </source>
</evidence>